<reference evidence="1 2" key="1">
    <citation type="journal article" date="2015" name="Genome Announc.">
        <title>Expanding the biotechnology potential of lactobacilli through comparative genomics of 213 strains and associated genera.</title>
        <authorList>
            <person name="Sun Z."/>
            <person name="Harris H.M."/>
            <person name="McCann A."/>
            <person name="Guo C."/>
            <person name="Argimon S."/>
            <person name="Zhang W."/>
            <person name="Yang X."/>
            <person name="Jeffery I.B."/>
            <person name="Cooney J.C."/>
            <person name="Kagawa T.F."/>
            <person name="Liu W."/>
            <person name="Song Y."/>
            <person name="Salvetti E."/>
            <person name="Wrobel A."/>
            <person name="Rasinkangas P."/>
            <person name="Parkhill J."/>
            <person name="Rea M.C."/>
            <person name="O'Sullivan O."/>
            <person name="Ritari J."/>
            <person name="Douillard F.P."/>
            <person name="Paul Ross R."/>
            <person name="Yang R."/>
            <person name="Briner A.E."/>
            <person name="Felis G.E."/>
            <person name="de Vos W.M."/>
            <person name="Barrangou R."/>
            <person name="Klaenhammer T.R."/>
            <person name="Caufield P.W."/>
            <person name="Cui Y."/>
            <person name="Zhang H."/>
            <person name="O'Toole P.W."/>
        </authorList>
    </citation>
    <scope>NUCLEOTIDE SEQUENCE [LARGE SCALE GENOMIC DNA]</scope>
    <source>
        <strain evidence="1 2">DSM 18527</strain>
    </source>
</reference>
<protein>
    <submittedName>
        <fullName evidence="1">Uncharacterized protein</fullName>
    </submittedName>
</protein>
<dbReference type="EMBL" id="AZGA01000028">
    <property type="protein sequence ID" value="KRM34268.1"/>
    <property type="molecule type" value="Genomic_DNA"/>
</dbReference>
<dbReference type="eggNOG" id="COG1607">
    <property type="taxonomic scope" value="Bacteria"/>
</dbReference>
<gene>
    <name evidence="1" type="ORF">FC83_GL002188</name>
</gene>
<dbReference type="Proteomes" id="UP000051236">
    <property type="component" value="Unassembled WGS sequence"/>
</dbReference>
<sequence>MVTDRNIELPLLVADKPEYTFVAQGYQERQAARLAKLKRQQDFNAHISVELPW</sequence>
<dbReference type="PATRIC" id="fig|1423734.3.peg.2210"/>
<comment type="caution">
    <text evidence="1">The sequence shown here is derived from an EMBL/GenBank/DDBJ whole genome shotgun (WGS) entry which is preliminary data.</text>
</comment>
<keyword evidence="2" id="KW-1185">Reference proteome</keyword>
<name>A0A0R1Y4A6_9LACO</name>
<evidence type="ECO:0000313" key="1">
    <source>
        <dbReference type="EMBL" id="KRM34268.1"/>
    </source>
</evidence>
<proteinExistence type="predicted"/>
<evidence type="ECO:0000313" key="2">
    <source>
        <dbReference type="Proteomes" id="UP000051236"/>
    </source>
</evidence>
<organism evidence="1 2">
    <name type="scientific">Agrilactobacillus composti DSM 18527 = JCM 14202</name>
    <dbReference type="NCBI Taxonomy" id="1423734"/>
    <lineage>
        <taxon>Bacteria</taxon>
        <taxon>Bacillati</taxon>
        <taxon>Bacillota</taxon>
        <taxon>Bacilli</taxon>
        <taxon>Lactobacillales</taxon>
        <taxon>Lactobacillaceae</taxon>
        <taxon>Agrilactobacillus</taxon>
    </lineage>
</organism>
<accession>A0A0R1Y4A6</accession>
<dbReference type="AlphaFoldDB" id="A0A0R1Y4A6"/>